<sequence length="200" mass="20717">MSCYGTFMRDLPASAETLFSALARARVGLFLPIGAALLVGGCGRLGRYPPLGLRPAELAYMNAASTPAQTEEAPGEATADTLARIDSLRTQARQAADTFAIRAKEAERLTAAARGKGTGGDAWAAATVAMASLDSARSDTAMPLADLDSLLVTKSLAAAETEDAAHKAERDAVARADDDVAKLLGEEDARLAKLRAVMPG</sequence>
<dbReference type="AlphaFoldDB" id="F1Z6W1"/>
<dbReference type="STRING" id="983920.Y88_2555"/>
<accession>F1Z6W1</accession>
<organism evidence="1 2">
    <name type="scientific">Novosphingobium nitrogenifigens DSM 19370</name>
    <dbReference type="NCBI Taxonomy" id="983920"/>
    <lineage>
        <taxon>Bacteria</taxon>
        <taxon>Pseudomonadati</taxon>
        <taxon>Pseudomonadota</taxon>
        <taxon>Alphaproteobacteria</taxon>
        <taxon>Sphingomonadales</taxon>
        <taxon>Sphingomonadaceae</taxon>
        <taxon>Novosphingobium</taxon>
    </lineage>
</organism>
<dbReference type="Proteomes" id="UP000004728">
    <property type="component" value="Unassembled WGS sequence"/>
</dbReference>
<dbReference type="HOGENOM" id="CLU_1365036_0_0_5"/>
<evidence type="ECO:0000313" key="1">
    <source>
        <dbReference type="EMBL" id="EGD59771.1"/>
    </source>
</evidence>
<protein>
    <submittedName>
        <fullName evidence="1">Uncharacterized protein</fullName>
    </submittedName>
</protein>
<reference evidence="1 2" key="1">
    <citation type="journal article" date="2012" name="J. Bacteriol.">
        <title>Draft Genome Sequence of Novosphingobium nitrogenifigens Y88T.</title>
        <authorList>
            <person name="Strabala T.J."/>
            <person name="Macdonald L."/>
            <person name="Liu V."/>
            <person name="Smit A.M."/>
        </authorList>
    </citation>
    <scope>NUCLEOTIDE SEQUENCE [LARGE SCALE GENOMIC DNA]</scope>
    <source>
        <strain evidence="1 2">DSM 19370</strain>
    </source>
</reference>
<gene>
    <name evidence="1" type="ORF">Y88_2555</name>
</gene>
<comment type="caution">
    <text evidence="1">The sequence shown here is derived from an EMBL/GenBank/DDBJ whole genome shotgun (WGS) entry which is preliminary data.</text>
</comment>
<dbReference type="EMBL" id="AEWJ01000025">
    <property type="protein sequence ID" value="EGD59771.1"/>
    <property type="molecule type" value="Genomic_DNA"/>
</dbReference>
<evidence type="ECO:0000313" key="2">
    <source>
        <dbReference type="Proteomes" id="UP000004728"/>
    </source>
</evidence>
<keyword evidence="2" id="KW-1185">Reference proteome</keyword>
<name>F1Z6W1_9SPHN</name>
<proteinExistence type="predicted"/>
<dbReference type="InParanoid" id="F1Z6W1"/>